<evidence type="ECO:0000313" key="2">
    <source>
        <dbReference type="EMBL" id="CAG9783882.1"/>
    </source>
</evidence>
<dbReference type="AlphaFoldDB" id="A0A9N9QUZ7"/>
<evidence type="ECO:0000313" key="3">
    <source>
        <dbReference type="Proteomes" id="UP001153714"/>
    </source>
</evidence>
<name>A0A9N9QUZ7_9NEOP</name>
<gene>
    <name evidence="2" type="ORF">DIATSA_LOCUS2018</name>
</gene>
<dbReference type="Proteomes" id="UP001153714">
    <property type="component" value="Chromosome 11"/>
</dbReference>
<feature type="signal peptide" evidence="1">
    <location>
        <begin position="1"/>
        <end position="16"/>
    </location>
</feature>
<feature type="chain" id="PRO_5040318624" evidence="1">
    <location>
        <begin position="17"/>
        <end position="228"/>
    </location>
</feature>
<organism evidence="2 3">
    <name type="scientific">Diatraea saccharalis</name>
    <name type="common">sugarcane borer</name>
    <dbReference type="NCBI Taxonomy" id="40085"/>
    <lineage>
        <taxon>Eukaryota</taxon>
        <taxon>Metazoa</taxon>
        <taxon>Ecdysozoa</taxon>
        <taxon>Arthropoda</taxon>
        <taxon>Hexapoda</taxon>
        <taxon>Insecta</taxon>
        <taxon>Pterygota</taxon>
        <taxon>Neoptera</taxon>
        <taxon>Endopterygota</taxon>
        <taxon>Lepidoptera</taxon>
        <taxon>Glossata</taxon>
        <taxon>Ditrysia</taxon>
        <taxon>Pyraloidea</taxon>
        <taxon>Crambidae</taxon>
        <taxon>Crambinae</taxon>
        <taxon>Diatraea</taxon>
    </lineage>
</organism>
<accession>A0A9N9QUZ7</accession>
<keyword evidence="3" id="KW-1185">Reference proteome</keyword>
<evidence type="ECO:0000256" key="1">
    <source>
        <dbReference type="SAM" id="SignalP"/>
    </source>
</evidence>
<protein>
    <submittedName>
        <fullName evidence="2">Uncharacterized protein</fullName>
    </submittedName>
</protein>
<dbReference type="OrthoDB" id="7481101at2759"/>
<reference evidence="2" key="1">
    <citation type="submission" date="2021-12" db="EMBL/GenBank/DDBJ databases">
        <authorList>
            <person name="King R."/>
        </authorList>
    </citation>
    <scope>NUCLEOTIDE SEQUENCE</scope>
</reference>
<keyword evidence="1" id="KW-0732">Signal</keyword>
<reference evidence="2" key="2">
    <citation type="submission" date="2022-10" db="EMBL/GenBank/DDBJ databases">
        <authorList>
            <consortium name="ENA_rothamsted_submissions"/>
            <consortium name="culmorum"/>
            <person name="King R."/>
        </authorList>
    </citation>
    <scope>NUCLEOTIDE SEQUENCE</scope>
</reference>
<proteinExistence type="predicted"/>
<dbReference type="EMBL" id="OU893342">
    <property type="protein sequence ID" value="CAG9783882.1"/>
    <property type="molecule type" value="Genomic_DNA"/>
</dbReference>
<sequence>MKSASVLLVIIATTIALPIEDAELERVKKSPTFGHLSGDLPQFRGLEHNADDHKRSYYEPAVAVPGVSVAVHGAPGLSGVITSSIGSSYGVPALPAGGIAISGGSAHGLAGIAAPGPAIGLFPNARVGGCNVPLLLSCAPNVVAGVLSEAHGYSAPAYRNNEDELMRDAGWAEHMPAKTHHKVSEDFLESHHGKGHIASIDKSEHVMTMDSVHHKENEHASDHVVKHN</sequence>